<sequence>MPDPILIADHPALDLLNTVANVDGKPLDFWQSDEDVTQWLAQAGVTQPDEAPSYPPLALRDAARSLREVVRKLVAQRKAGEKLDLAGLNAFLARGRYEVQLVEDDAGNLHVEHRHEQATPEQLLMPLAQSAAELLATADFNLVRKCEHPECTLYFYDRTKSHRRRWCSMALCGNRHKVASFRRRQEK</sequence>
<dbReference type="Proteomes" id="UP000027466">
    <property type="component" value="Unassembled WGS sequence"/>
</dbReference>
<dbReference type="RefSeq" id="WP_035939509.1">
    <property type="nucleotide sequence ID" value="NZ_CADFFX010000001.1"/>
</dbReference>
<reference evidence="2 3" key="1">
    <citation type="submission" date="2014-03" db="EMBL/GenBank/DDBJ databases">
        <title>Draft Genome Sequences of Four Burkholderia Strains.</title>
        <authorList>
            <person name="Liu X.Y."/>
            <person name="Li C.X."/>
            <person name="Xu J.H."/>
        </authorList>
    </citation>
    <scope>NUCLEOTIDE SEQUENCE [LARGE SCALE GENOMIC DNA]</scope>
    <source>
        <strain evidence="2 3">DSM 50014</strain>
    </source>
</reference>
<accession>A0A069PNQ1</accession>
<organism evidence="2 3">
    <name type="scientific">Caballeronia glathei</name>
    <dbReference type="NCBI Taxonomy" id="60547"/>
    <lineage>
        <taxon>Bacteria</taxon>
        <taxon>Pseudomonadati</taxon>
        <taxon>Pseudomonadota</taxon>
        <taxon>Betaproteobacteria</taxon>
        <taxon>Burkholderiales</taxon>
        <taxon>Burkholderiaceae</taxon>
        <taxon>Caballeronia</taxon>
    </lineage>
</organism>
<evidence type="ECO:0000313" key="3">
    <source>
        <dbReference type="Proteomes" id="UP000027466"/>
    </source>
</evidence>
<dbReference type="PANTHER" id="PTHR35525:SF3">
    <property type="entry name" value="BLL6575 PROTEIN"/>
    <property type="match status" value="1"/>
</dbReference>
<dbReference type="InterPro" id="IPR023286">
    <property type="entry name" value="ABATE_dom_sf"/>
</dbReference>
<dbReference type="AlphaFoldDB" id="A0A069PNQ1"/>
<dbReference type="STRING" id="60547.GCA_000751215_06403"/>
<name>A0A069PNQ1_9BURK</name>
<evidence type="ECO:0000259" key="1">
    <source>
        <dbReference type="Pfam" id="PF11706"/>
    </source>
</evidence>
<proteinExistence type="predicted"/>
<dbReference type="InterPro" id="IPR010852">
    <property type="entry name" value="ABATE"/>
</dbReference>
<dbReference type="PANTHER" id="PTHR35525">
    <property type="entry name" value="BLL6575 PROTEIN"/>
    <property type="match status" value="1"/>
</dbReference>
<dbReference type="Pfam" id="PF07336">
    <property type="entry name" value="ABATE"/>
    <property type="match status" value="1"/>
</dbReference>
<dbReference type="Pfam" id="PF11706">
    <property type="entry name" value="zf-CGNR"/>
    <property type="match status" value="1"/>
</dbReference>
<dbReference type="InterPro" id="IPR021005">
    <property type="entry name" value="Znf_CGNR"/>
</dbReference>
<dbReference type="Gene3D" id="1.10.3300.10">
    <property type="entry name" value="Jann2411-like domain"/>
    <property type="match status" value="1"/>
</dbReference>
<dbReference type="SUPFAM" id="SSF160904">
    <property type="entry name" value="Jann2411-like"/>
    <property type="match status" value="1"/>
</dbReference>
<comment type="caution">
    <text evidence="2">The sequence shown here is derived from an EMBL/GenBank/DDBJ whole genome shotgun (WGS) entry which is preliminary data.</text>
</comment>
<protein>
    <recommendedName>
        <fullName evidence="1">Zinc finger CGNR domain-containing protein</fullName>
    </recommendedName>
</protein>
<dbReference type="EMBL" id="JFHC01000026">
    <property type="protein sequence ID" value="KDR41514.1"/>
    <property type="molecule type" value="Genomic_DNA"/>
</dbReference>
<evidence type="ECO:0000313" key="2">
    <source>
        <dbReference type="EMBL" id="KDR41514.1"/>
    </source>
</evidence>
<feature type="domain" description="Zinc finger CGNR" evidence="1">
    <location>
        <begin position="143"/>
        <end position="185"/>
    </location>
</feature>
<keyword evidence="3" id="KW-1185">Reference proteome</keyword>
<gene>
    <name evidence="2" type="ORF">BG61_16495</name>
</gene>